<evidence type="ECO:0000313" key="4">
    <source>
        <dbReference type="EMBL" id="BBM99493.1"/>
    </source>
</evidence>
<organism evidence="5 6">
    <name type="scientific">Marchantia polymorpha subsp. ruderalis</name>
    <dbReference type="NCBI Taxonomy" id="1480154"/>
    <lineage>
        <taxon>Eukaryota</taxon>
        <taxon>Viridiplantae</taxon>
        <taxon>Streptophyta</taxon>
        <taxon>Embryophyta</taxon>
        <taxon>Marchantiophyta</taxon>
        <taxon>Marchantiopsida</taxon>
        <taxon>Marchantiidae</taxon>
        <taxon>Marchantiales</taxon>
        <taxon>Marchantiaceae</taxon>
        <taxon>Marchantia</taxon>
    </lineage>
</organism>
<dbReference type="AlphaFoldDB" id="A0A176VZU7"/>
<dbReference type="PROSITE" id="PS50102">
    <property type="entry name" value="RRM"/>
    <property type="match status" value="1"/>
</dbReference>
<feature type="region of interest" description="Disordered" evidence="2">
    <location>
        <begin position="248"/>
        <end position="311"/>
    </location>
</feature>
<dbReference type="EMBL" id="LVLJ01002195">
    <property type="protein sequence ID" value="OAE26317.1"/>
    <property type="molecule type" value="Genomic_DNA"/>
</dbReference>
<feature type="compositionally biased region" description="Low complexity" evidence="2">
    <location>
        <begin position="356"/>
        <end position="371"/>
    </location>
</feature>
<feature type="region of interest" description="Disordered" evidence="2">
    <location>
        <begin position="401"/>
        <end position="447"/>
    </location>
</feature>
<feature type="compositionally biased region" description="Polar residues" evidence="2">
    <location>
        <begin position="425"/>
        <end position="440"/>
    </location>
</feature>
<dbReference type="SUPFAM" id="SSF54928">
    <property type="entry name" value="RNA-binding domain, RBD"/>
    <property type="match status" value="1"/>
</dbReference>
<evidence type="ECO:0000313" key="5">
    <source>
        <dbReference type="EMBL" id="OAE26317.1"/>
    </source>
</evidence>
<dbReference type="Proteomes" id="UP000077202">
    <property type="component" value="Unassembled WGS sequence"/>
</dbReference>
<feature type="region of interest" description="Disordered" evidence="2">
    <location>
        <begin position="497"/>
        <end position="563"/>
    </location>
</feature>
<evidence type="ECO:0000256" key="1">
    <source>
        <dbReference type="PROSITE-ProRule" id="PRU00176"/>
    </source>
</evidence>
<feature type="region of interest" description="Disordered" evidence="2">
    <location>
        <begin position="350"/>
        <end position="372"/>
    </location>
</feature>
<keyword evidence="6" id="KW-1185">Reference proteome</keyword>
<feature type="compositionally biased region" description="Acidic residues" evidence="2">
    <location>
        <begin position="71"/>
        <end position="93"/>
    </location>
</feature>
<dbReference type="GO" id="GO:0003723">
    <property type="term" value="F:RNA binding"/>
    <property type="evidence" value="ECO:0007669"/>
    <property type="project" value="UniProtKB-UniRule"/>
</dbReference>
<name>A0A176VZU7_MARPO</name>
<dbReference type="PANTHER" id="PTHR37200">
    <property type="entry name" value="RNA-BINDING (RRM/RBD/RNP MOTIFS) FAMILY PROTEIN"/>
    <property type="match status" value="1"/>
</dbReference>
<evidence type="ECO:0000313" key="7">
    <source>
        <dbReference type="Proteomes" id="UP001162541"/>
    </source>
</evidence>
<feature type="region of interest" description="Disordered" evidence="2">
    <location>
        <begin position="57"/>
        <end position="93"/>
    </location>
</feature>
<sequence length="579" mass="63535">MAASCLEQRLWSCPPSLPTAAGICRPSPYGVRVSAANRAAIVLPVHSLNSYRCGSKQTCSASKPKRNPVLEFEDDDESDEDSDDEDSGILDMEEWIKKKPSGFGGGKEYDTSLEERLLEEIKRDQIAQAAVKAAAKNKKPTPPIIAAKKAGSDTQPDGVEVFVRNLPKKRNVERDMRAALRSASGLLHIRPLVGGNEKTREPVCKGLAFLTFATLDDAEEFIERYNGESIVFGKVEKRISCELAKTSSPFKEVSRSQPSNGPRLGVREPSSAVASATSPSSGEDSVAVGVASDVRKSTRTNSKSLPSNADLADVGIPEEEEEHADLFVLEQQIWDELENDDDLELDMEIEEEDESVYSSSEEVGSSTLSASMVEDFKRPRSVKGFESESFSARPISAETGEQKVVLNDDDEGYSRTRGSGKGFGRTTSIGESRVDSTLSAKKSEGDEKEIKIKELEAKLKELQSQLNKRNSVEFTDKEPEVNVRERELKIESLEKRLLGRVRTGLRDSNVSNGKPTSTSGKSAAKNAPKDPQTATEETSKNKRSRPPPRQKLGASSRLRKREREIFSEALAKYSAPKKD</sequence>
<feature type="compositionally biased region" description="Low complexity" evidence="2">
    <location>
        <begin position="269"/>
        <end position="281"/>
    </location>
</feature>
<gene>
    <name evidence="5" type="ORF">AXG93_3040s1350</name>
    <name evidence="4" type="ORF">Mp_1g21620</name>
</gene>
<keyword evidence="1" id="KW-0694">RNA-binding</keyword>
<proteinExistence type="predicted"/>
<feature type="compositionally biased region" description="Polar residues" evidence="2">
    <location>
        <begin position="248"/>
        <end position="260"/>
    </location>
</feature>
<dbReference type="Gene3D" id="3.30.70.330">
    <property type="match status" value="1"/>
</dbReference>
<reference evidence="7" key="3">
    <citation type="journal article" date="2020" name="Curr. Biol.">
        <title>Chromatin organization in early land plants reveals an ancestral association between H3K27me3, transposons, and constitutive heterochromatin.</title>
        <authorList>
            <person name="Montgomery S.A."/>
            <person name="Tanizawa Y."/>
            <person name="Galik B."/>
            <person name="Wang N."/>
            <person name="Ito T."/>
            <person name="Mochizuki T."/>
            <person name="Akimcheva S."/>
            <person name="Bowman J.L."/>
            <person name="Cognat V."/>
            <person name="Marechal-Drouard L."/>
            <person name="Ekker H."/>
            <person name="Hong S.F."/>
            <person name="Kohchi T."/>
            <person name="Lin S.S."/>
            <person name="Liu L.D."/>
            <person name="Nakamura Y."/>
            <person name="Valeeva L.R."/>
            <person name="Shakirov E.V."/>
            <person name="Shippen D.E."/>
            <person name="Wei W.L."/>
            <person name="Yagura M."/>
            <person name="Yamaoka S."/>
            <person name="Yamato K.T."/>
            <person name="Liu C."/>
            <person name="Berger F."/>
        </authorList>
    </citation>
    <scope>NUCLEOTIDE SEQUENCE [LARGE SCALE GENOMIC DNA]</scope>
    <source>
        <strain evidence="7">Tak-1</strain>
    </source>
</reference>
<dbReference type="Proteomes" id="UP001162541">
    <property type="component" value="Chromosome 1"/>
</dbReference>
<dbReference type="PANTHER" id="PTHR37200:SF1">
    <property type="entry name" value="RNA-BINDING (RRM_RBD_RNP MOTIFS) FAMILY PROTEIN"/>
    <property type="match status" value="1"/>
</dbReference>
<reference evidence="4" key="2">
    <citation type="journal article" date="2019" name="Curr. Biol.">
        <title>Chromatin organization in early land plants reveals an ancestral association between H3K27me3, transposons, and constitutive heterochromatin.</title>
        <authorList>
            <person name="Montgomery S.A."/>
            <person name="Tanizawa Y."/>
            <person name="Galik B."/>
            <person name="Wang N."/>
            <person name="Ito T."/>
            <person name="Mochizuki T."/>
            <person name="Akimcheva S."/>
            <person name="Bowman J."/>
            <person name="Cognat V."/>
            <person name="Drouard L."/>
            <person name="Ekker H."/>
            <person name="Houng S."/>
            <person name="Kohchi T."/>
            <person name="Lin S."/>
            <person name="Liu L.D."/>
            <person name="Nakamura Y."/>
            <person name="Valeeva L.R."/>
            <person name="Shakirov E.V."/>
            <person name="Shippen D.E."/>
            <person name="Wei W."/>
            <person name="Yagura M."/>
            <person name="Yamaoka S."/>
            <person name="Yamato K.T."/>
            <person name="Liu C."/>
            <person name="Berger F."/>
        </authorList>
    </citation>
    <scope>NUCLEOTIDE SEQUENCE [LARGE SCALE GENOMIC DNA]</scope>
    <source>
        <strain evidence="4">Tak-1</strain>
    </source>
</reference>
<reference evidence="5 6" key="1">
    <citation type="submission" date="2016-03" db="EMBL/GenBank/DDBJ databases">
        <title>Mechanisms controlling the formation of the plant cell surface in tip-growing cells are functionally conserved among land plants.</title>
        <authorList>
            <person name="Honkanen S."/>
            <person name="Jones V.A."/>
            <person name="Morieri G."/>
            <person name="Champion C."/>
            <person name="Hetherington A.J."/>
            <person name="Kelly S."/>
            <person name="Saint-Marcoux D."/>
            <person name="Proust H."/>
            <person name="Prescott H."/>
            <person name="Dolan L."/>
        </authorList>
    </citation>
    <scope>NUCLEOTIDE SEQUENCE [LARGE SCALE GENOMIC DNA]</scope>
    <source>
        <strain evidence="6">cv. Tak-1 and cv. Tak-2</strain>
        <tissue evidence="5">Whole gametophyte</tissue>
    </source>
</reference>
<evidence type="ECO:0000313" key="6">
    <source>
        <dbReference type="Proteomes" id="UP000077202"/>
    </source>
</evidence>
<dbReference type="EMBL" id="AP019866">
    <property type="protein sequence ID" value="BBM99493.1"/>
    <property type="molecule type" value="Genomic_DNA"/>
</dbReference>
<evidence type="ECO:0000259" key="3">
    <source>
        <dbReference type="PROSITE" id="PS50102"/>
    </source>
</evidence>
<dbReference type="InterPro" id="IPR035979">
    <property type="entry name" value="RBD_domain_sf"/>
</dbReference>
<accession>A0A176VZU7</accession>
<feature type="compositionally biased region" description="Polar residues" evidence="2">
    <location>
        <begin position="506"/>
        <end position="521"/>
    </location>
</feature>
<protein>
    <recommendedName>
        <fullName evidence="3">RRM domain-containing protein</fullName>
    </recommendedName>
</protein>
<dbReference type="CDD" id="cd00590">
    <property type="entry name" value="RRM_SF"/>
    <property type="match status" value="1"/>
</dbReference>
<dbReference type="InterPro" id="IPR000504">
    <property type="entry name" value="RRM_dom"/>
</dbReference>
<feature type="domain" description="RRM" evidence="3">
    <location>
        <begin position="159"/>
        <end position="246"/>
    </location>
</feature>
<evidence type="ECO:0000256" key="2">
    <source>
        <dbReference type="SAM" id="MobiDB-lite"/>
    </source>
</evidence>
<dbReference type="InterPro" id="IPR012677">
    <property type="entry name" value="Nucleotide-bd_a/b_plait_sf"/>
</dbReference>